<dbReference type="InterPro" id="IPR001190">
    <property type="entry name" value="SRCR"/>
</dbReference>
<feature type="disulfide bond" evidence="4">
    <location>
        <begin position="1163"/>
        <end position="1227"/>
    </location>
</feature>
<feature type="disulfide bond" evidence="4">
    <location>
        <begin position="1091"/>
        <end position="1101"/>
    </location>
</feature>
<feature type="region of interest" description="Disordered" evidence="5">
    <location>
        <begin position="1468"/>
        <end position="1499"/>
    </location>
</feature>
<evidence type="ECO:0000256" key="2">
    <source>
        <dbReference type="ARBA" id="ARBA00022737"/>
    </source>
</evidence>
<feature type="disulfide bond" evidence="4">
    <location>
        <begin position="956"/>
        <end position="1017"/>
    </location>
</feature>
<protein>
    <recommendedName>
        <fullName evidence="6">SRCR domain-containing protein</fullName>
    </recommendedName>
</protein>
<dbReference type="PROSITE" id="PS00420">
    <property type="entry name" value="SRCR_1"/>
    <property type="match status" value="5"/>
</dbReference>
<dbReference type="Gene3D" id="3.10.250.10">
    <property type="entry name" value="SRCR-like domain"/>
    <property type="match status" value="11"/>
</dbReference>
<feature type="disulfide bond" evidence="4">
    <location>
        <begin position="1176"/>
        <end position="1237"/>
    </location>
</feature>
<feature type="domain" description="SRCR" evidence="6">
    <location>
        <begin position="30"/>
        <end position="130"/>
    </location>
</feature>
<evidence type="ECO:0000256" key="5">
    <source>
        <dbReference type="SAM" id="MobiDB-lite"/>
    </source>
</evidence>
<feature type="disulfide bond" evidence="4">
    <location>
        <begin position="68"/>
        <end position="129"/>
    </location>
</feature>
<feature type="disulfide bond" evidence="4">
    <location>
        <begin position="273"/>
        <end position="334"/>
    </location>
</feature>
<feature type="domain" description="SRCR" evidence="6">
    <location>
        <begin position="918"/>
        <end position="1018"/>
    </location>
</feature>
<dbReference type="GO" id="GO:0005737">
    <property type="term" value="C:cytoplasm"/>
    <property type="evidence" value="ECO:0007669"/>
    <property type="project" value="UniProtKB-ARBA"/>
</dbReference>
<feature type="domain" description="SRCR" evidence="6">
    <location>
        <begin position="133"/>
        <end position="233"/>
    </location>
</feature>
<feature type="region of interest" description="Disordered" evidence="5">
    <location>
        <begin position="1361"/>
        <end position="1382"/>
    </location>
</feature>
<feature type="disulfide bond" evidence="4">
    <location>
        <begin position="539"/>
        <end position="549"/>
    </location>
</feature>
<feature type="disulfide bond" evidence="4">
    <location>
        <begin position="812"/>
        <end position="876"/>
    </location>
</feature>
<feature type="disulfide bond" evidence="4">
    <location>
        <begin position="825"/>
        <end position="886"/>
    </location>
</feature>
<feature type="domain" description="SRCR" evidence="6">
    <location>
        <begin position="574"/>
        <end position="674"/>
    </location>
</feature>
<dbReference type="SMART" id="SM00202">
    <property type="entry name" value="SR"/>
    <property type="match status" value="11"/>
</dbReference>
<feature type="compositionally biased region" description="Low complexity" evidence="5">
    <location>
        <begin position="1484"/>
        <end position="1499"/>
    </location>
</feature>
<feature type="domain" description="SRCR" evidence="6">
    <location>
        <begin position="787"/>
        <end position="887"/>
    </location>
</feature>
<dbReference type="InterPro" id="IPR036772">
    <property type="entry name" value="SRCR-like_dom_sf"/>
</dbReference>
<feature type="disulfide bond" evidence="4">
    <location>
        <begin position="202"/>
        <end position="212"/>
    </location>
</feature>
<dbReference type="Proteomes" id="UP000694400">
    <property type="component" value="Unassembled WGS sequence"/>
</dbReference>
<keyword evidence="3 4" id="KW-1015">Disulfide bond</keyword>
<feature type="domain" description="SRCR" evidence="6">
    <location>
        <begin position="1023"/>
        <end position="1123"/>
    </location>
</feature>
<feature type="disulfide bond" evidence="4">
    <location>
        <begin position="404"/>
        <end position="465"/>
    </location>
</feature>
<feature type="disulfide bond" evidence="4">
    <location>
        <begin position="643"/>
        <end position="653"/>
    </location>
</feature>
<dbReference type="GO" id="GO:0005886">
    <property type="term" value="C:plasma membrane"/>
    <property type="evidence" value="ECO:0007669"/>
    <property type="project" value="UniProtKB-SubCell"/>
</dbReference>
<feature type="disulfide bond" evidence="4">
    <location>
        <begin position="435"/>
        <end position="445"/>
    </location>
</feature>
<reference evidence="7" key="2">
    <citation type="submission" date="2025-09" db="UniProtKB">
        <authorList>
            <consortium name="Ensembl"/>
        </authorList>
    </citation>
    <scope>IDENTIFICATION</scope>
</reference>
<feature type="domain" description="SRCR" evidence="6">
    <location>
        <begin position="235"/>
        <end position="335"/>
    </location>
</feature>
<dbReference type="PANTHER" id="PTHR19331:SF484">
    <property type="entry name" value="SRCR DOMAIN-CONTAINING PROTEIN"/>
    <property type="match status" value="1"/>
</dbReference>
<name>A0A8B9T1E2_ANAPL</name>
<evidence type="ECO:0000313" key="8">
    <source>
        <dbReference type="Proteomes" id="UP000694400"/>
    </source>
</evidence>
<feature type="domain" description="SRCR" evidence="6">
    <location>
        <begin position="1138"/>
        <end position="1238"/>
    </location>
</feature>
<feature type="disulfide bond" evidence="4">
    <location>
        <begin position="1047"/>
        <end position="1111"/>
    </location>
</feature>
<comment type="caution">
    <text evidence="4">Lacks conserved residue(s) required for the propagation of feature annotation.</text>
</comment>
<feature type="domain" description="SRCR" evidence="6">
    <location>
        <begin position="677"/>
        <end position="769"/>
    </location>
</feature>
<dbReference type="PANTHER" id="PTHR19331">
    <property type="entry name" value="SCAVENGER RECEPTOR DOMAIN-CONTAINING"/>
    <property type="match status" value="1"/>
</dbReference>
<feature type="domain" description="SRCR" evidence="6">
    <location>
        <begin position="471"/>
        <end position="571"/>
    </location>
</feature>
<dbReference type="SUPFAM" id="SSF56487">
    <property type="entry name" value="SRCR-like"/>
    <property type="match status" value="11"/>
</dbReference>
<evidence type="ECO:0000256" key="4">
    <source>
        <dbReference type="PROSITE-ProRule" id="PRU00196"/>
    </source>
</evidence>
<organism evidence="7 8">
    <name type="scientific">Anas platyrhynchos</name>
    <name type="common">Mallard</name>
    <name type="synonym">Anas boschas</name>
    <dbReference type="NCBI Taxonomy" id="8839"/>
    <lineage>
        <taxon>Eukaryota</taxon>
        <taxon>Metazoa</taxon>
        <taxon>Chordata</taxon>
        <taxon>Craniata</taxon>
        <taxon>Vertebrata</taxon>
        <taxon>Euteleostomi</taxon>
        <taxon>Archelosauria</taxon>
        <taxon>Archosauria</taxon>
        <taxon>Dinosauria</taxon>
        <taxon>Saurischia</taxon>
        <taxon>Theropoda</taxon>
        <taxon>Coelurosauria</taxon>
        <taxon>Aves</taxon>
        <taxon>Neognathae</taxon>
        <taxon>Galloanserae</taxon>
        <taxon>Anseriformes</taxon>
        <taxon>Anatidae</taxon>
        <taxon>Anatinae</taxon>
        <taxon>Anas</taxon>
    </lineage>
</organism>
<feature type="disulfide bond" evidence="4">
    <location>
        <begin position="746"/>
        <end position="756"/>
    </location>
</feature>
<feature type="disulfide bond" evidence="4">
    <location>
        <begin position="495"/>
        <end position="559"/>
    </location>
</feature>
<feature type="disulfide bond" evidence="4">
    <location>
        <begin position="99"/>
        <end position="109"/>
    </location>
</feature>
<feature type="disulfide bond" evidence="4">
    <location>
        <begin position="856"/>
        <end position="866"/>
    </location>
</feature>
<dbReference type="Pfam" id="PF00530">
    <property type="entry name" value="SRCR"/>
    <property type="match status" value="11"/>
</dbReference>
<dbReference type="Ensembl" id="ENSAPLT00020015416.1">
    <property type="protein sequence ID" value="ENSAPLP00020014307.1"/>
    <property type="gene ID" value="ENSAPLG00020006275.1"/>
</dbReference>
<evidence type="ECO:0000256" key="1">
    <source>
        <dbReference type="ARBA" id="ARBA00022729"/>
    </source>
</evidence>
<keyword evidence="2" id="KW-0677">Repeat</keyword>
<dbReference type="GO" id="GO:0005576">
    <property type="term" value="C:extracellular region"/>
    <property type="evidence" value="ECO:0007669"/>
    <property type="project" value="UniProtKB-SubCell"/>
</dbReference>
<evidence type="ECO:0000259" key="6">
    <source>
        <dbReference type="PROSITE" id="PS50287"/>
    </source>
</evidence>
<feature type="compositionally biased region" description="Polar residues" evidence="5">
    <location>
        <begin position="1372"/>
        <end position="1381"/>
    </location>
</feature>
<feature type="disulfide bond" evidence="4">
    <location>
        <begin position="391"/>
        <end position="455"/>
    </location>
</feature>
<feature type="disulfide bond" evidence="4">
    <location>
        <begin position="1207"/>
        <end position="1217"/>
    </location>
</feature>
<feature type="disulfide bond" evidence="4">
    <location>
        <begin position="943"/>
        <end position="1007"/>
    </location>
</feature>
<feature type="disulfide bond" evidence="4">
    <location>
        <begin position="702"/>
        <end position="766"/>
    </location>
</feature>
<evidence type="ECO:0000256" key="3">
    <source>
        <dbReference type="ARBA" id="ARBA00023157"/>
    </source>
</evidence>
<proteinExistence type="predicted"/>
<reference evidence="7" key="1">
    <citation type="submission" date="2025-08" db="UniProtKB">
        <authorList>
            <consortium name="Ensembl"/>
        </authorList>
    </citation>
    <scope>IDENTIFICATION</scope>
</reference>
<feature type="disulfide bond" evidence="4">
    <location>
        <begin position="304"/>
        <end position="314"/>
    </location>
</feature>
<feature type="disulfide bond" evidence="4">
    <location>
        <begin position="987"/>
        <end position="997"/>
    </location>
</feature>
<feature type="disulfide bond" evidence="4">
    <location>
        <begin position="599"/>
        <end position="663"/>
    </location>
</feature>
<feature type="disulfide bond" evidence="4">
    <location>
        <begin position="260"/>
        <end position="324"/>
    </location>
</feature>
<sequence length="1538" mass="162981">MQLGQHLHRYIALPSPPLHRGSPGAPAAEVRLADGGKRCAGRVEVKRRGQWMTVCGASWDLSDAAVVCRQLGCGIALEAHQKAYFGKGSGLIWVNTIGCKGMESALSNCKTFKRKLSYCGHKRDAGVTCSGFVRLVGGDSPCSGSVEVYDRDQWKAVCHSHFGAKAAEVVCRELQCGTALSVHGAAQLGEGAGPVWDRELQCVGNESTILFCPWGAPKDKACTHSNGTHVTCTRFRLVNGSTACEGRVEVEVLGTWGTLCASRWDLSDAHVLCRHLGCGFAESIPGGGHFGRGTGPVWRDSFHCDGTEAHLGQCPVTALGASPCSQENAAAVICSGECWAVLQSPFAPGCLAEFLLSPGPARSRRVRLVDGAGRCAGRVEIYYQGRWGTVCDNAWDLADAAVVCRQLGCGGALEAAGSARFGEGSGQIWLDGVNCSGAEAALWDCPAKAWGQHDCGHKEDAGVVCSEFMALRLENSDGCSGRLQVFYNGTWGSVCSNSMTTETVSLVCKELGCGNEGELETDSNYAKLSGTVWLDRVECGKSNSSFWQCPSAPWYSQSCDDLREEAHITWAAEVRLADGGSRCAGRVEVKHQGQWGTVCDDRWDMTDAAVVCRQLGCGIALKSLKKAHFGQGSGSIWMDEVECNGTESALSDCTHTGWGQTGCYHSDDAGVTCSGFVRLVGGDSPCSGSVEVYDRDQWKAVCHSHFGAKAAEVVCRELQCGTALSVHGAAQLGEGAGPVWDRELQCVGNESTILFCPWGAPKDKACTHSNAQMWPLSPSFVLEYTGFRLVNGSTACEGRVEVEVLGTWGTLCASRWDFSDAHVLCRHLGCGFAESIPGGGHFGRGTGPVWRDSFHCDGTEAHLGQCPVTALGASPCSQENAAAVICSGECWAVLQSPFAPGCLAEFLLSPGPARSRQVRLADGAGRCAGRVEIYYQGRWGTVCDDTWDVADAAIVCRQLGCGGALEAAGSARFGEGSGQIWLDGVNCSGAEAALWDCPAKAWGQHDCGHKEDAGVVCSEFMALRLENSDGCSGRLQVFYNGTWGSVCSNSMTTETVSLVCKELGCGNEGELETDSNYAKLSGIAWLDHVECGKSNSSFWQCPSAPWYSQSCDDLREEAHITCKGKTEPSRAPTLGPVTLLADGGSRCAGRVEVKHQGQWGTVCDDRWDMTDAAVVCRQLGCGIALKSLKKAHFGQGSGSIWMDEVECNGTESALSDCTHTGWGQTNCYHSEDAGVTCSAGCVAAGGPCPWGKPSGRTLSLALKLEQPTLGRWLVLGEECPHHSPLCWLVPIFHLPFAQALSGRLVPMPGEPRAAPPATSSLREGCAMAQDFWVVPPAAKRMSAKAEGLLRGQEHWACREEQDGKQHLVPEPGTSNERQNPGTRPLQAMLTLCPASPACSVPQGLCHHLLALLSTCPHTRSSCQPRAALCLLFCSMCGWWLGLSMPSTTLCPCLKTPLYLLPRFAASKSSSPRAPAPLGTGGFSGSSKGSSAWSEPGGAEPAAIAPSAWAHFPGPTCGWCCSAGSGAGQPRNSGEQQFF</sequence>
<feature type="disulfide bond" evidence="4">
    <location>
        <begin position="612"/>
        <end position="673"/>
    </location>
</feature>
<dbReference type="PRINTS" id="PR00258">
    <property type="entry name" value="SPERACTRCPTR"/>
</dbReference>
<keyword evidence="1" id="KW-0732">Signal</keyword>
<feature type="domain" description="SRCR" evidence="6">
    <location>
        <begin position="366"/>
        <end position="466"/>
    </location>
</feature>
<dbReference type="PROSITE" id="PS50287">
    <property type="entry name" value="SRCR_2"/>
    <property type="match status" value="11"/>
</dbReference>
<feature type="disulfide bond" evidence="4">
    <location>
        <begin position="171"/>
        <end position="232"/>
    </location>
</feature>
<evidence type="ECO:0000313" key="7">
    <source>
        <dbReference type="Ensembl" id="ENSAPLP00020014307.1"/>
    </source>
</evidence>
<feature type="disulfide bond" evidence="4">
    <location>
        <begin position="158"/>
        <end position="222"/>
    </location>
</feature>
<feature type="disulfide bond" evidence="4">
    <location>
        <begin position="55"/>
        <end position="119"/>
    </location>
</feature>
<accession>A0A8B9T1E2</accession>